<feature type="disulfide bond" evidence="21">
    <location>
        <begin position="90"/>
        <end position="103"/>
    </location>
</feature>
<keyword evidence="12 19" id="KW-0720">Serine protease</keyword>
<dbReference type="InterPro" id="IPR037111">
    <property type="entry name" value="Thrombin_light_chain_sf"/>
</dbReference>
<feature type="active site" description="Charge relay system" evidence="20">
    <location>
        <position position="396"/>
    </location>
</feature>
<evidence type="ECO:0000256" key="3">
    <source>
        <dbReference type="ARBA" id="ARBA00014840"/>
    </source>
</evidence>
<dbReference type="SMART" id="SM00020">
    <property type="entry name" value="Tryp_SPc"/>
    <property type="match status" value="1"/>
</dbReference>
<dbReference type="Gene3D" id="2.40.20.10">
    <property type="entry name" value="Plasminogen Kringle 4"/>
    <property type="match status" value="2"/>
</dbReference>
<dbReference type="SMART" id="SM00069">
    <property type="entry name" value="GLA"/>
    <property type="match status" value="1"/>
</dbReference>
<evidence type="ECO:0000256" key="9">
    <source>
        <dbReference type="ARBA" id="ARBA00022729"/>
    </source>
</evidence>
<feature type="disulfide bond" evidence="21">
    <location>
        <begin position="108"/>
        <end position="186"/>
    </location>
</feature>
<feature type="chain" id="PRO_5027709454" description="Prothrombin" evidence="23">
    <location>
        <begin position="24"/>
        <end position="612"/>
    </location>
</feature>
<keyword evidence="13" id="KW-0106">Calcium</keyword>
<keyword evidence="8" id="KW-0165">Cleavage on pair of basic residues</keyword>
<feature type="domain" description="Peptidase S1" evidence="25">
    <location>
        <begin position="354"/>
        <end position="607"/>
    </location>
</feature>
<feature type="disulfide bond" evidence="21">
    <location>
        <begin position="210"/>
        <end position="288"/>
    </location>
</feature>
<evidence type="ECO:0000256" key="22">
    <source>
        <dbReference type="PROSITE-ProRule" id="PRU00121"/>
    </source>
</evidence>
<evidence type="ECO:0000256" key="21">
    <source>
        <dbReference type="PIRSR" id="PIRSR001149-4"/>
    </source>
</evidence>
<dbReference type="InterPro" id="IPR018056">
    <property type="entry name" value="Kringle_CS"/>
</dbReference>
<feature type="disulfide bond" evidence="21">
    <location>
        <begin position="381"/>
        <end position="397"/>
    </location>
</feature>
<evidence type="ECO:0000256" key="6">
    <source>
        <dbReference type="ARBA" id="ARBA00022572"/>
    </source>
</evidence>
<evidence type="ECO:0000256" key="17">
    <source>
        <dbReference type="ARBA" id="ARBA00032835"/>
    </source>
</evidence>
<dbReference type="InterPro" id="IPR051659">
    <property type="entry name" value="Serine_Protease_S1-Domain"/>
</dbReference>
<evidence type="ECO:0000256" key="23">
    <source>
        <dbReference type="SAM" id="SignalP"/>
    </source>
</evidence>
<dbReference type="Pfam" id="PF09396">
    <property type="entry name" value="Thrombin_light"/>
    <property type="match status" value="1"/>
</dbReference>
<dbReference type="SUPFAM" id="SSF57440">
    <property type="entry name" value="Kringle-like"/>
    <property type="match status" value="2"/>
</dbReference>
<dbReference type="SUPFAM" id="SSF50494">
    <property type="entry name" value="Trypsin-like serine proteases"/>
    <property type="match status" value="1"/>
</dbReference>
<dbReference type="InterPro" id="IPR000294">
    <property type="entry name" value="GLA_domain"/>
</dbReference>
<evidence type="ECO:0000256" key="16">
    <source>
        <dbReference type="ARBA" id="ARBA00023180"/>
    </source>
</evidence>
<dbReference type="PRINTS" id="PR00722">
    <property type="entry name" value="CHYMOTRYPSIN"/>
</dbReference>
<dbReference type="InterPro" id="IPR043504">
    <property type="entry name" value="Peptidase_S1_PA_chymotrypsin"/>
</dbReference>
<dbReference type="CDD" id="cd00108">
    <property type="entry name" value="KR"/>
    <property type="match status" value="2"/>
</dbReference>
<evidence type="ECO:0000259" key="25">
    <source>
        <dbReference type="PROSITE" id="PS50240"/>
    </source>
</evidence>
<feature type="active site" description="Charge relay system" evidence="20">
    <location>
        <position position="557"/>
    </location>
</feature>
<protein>
    <recommendedName>
        <fullName evidence="3 19">Prothrombin</fullName>
        <ecNumber evidence="2 19">3.4.21.5</ecNumber>
    </recommendedName>
    <alternativeName>
        <fullName evidence="17 19">Coagulation factor II</fullName>
    </alternativeName>
</protein>
<keyword evidence="9 23" id="KW-0732">Signal</keyword>
<evidence type="ECO:0000256" key="20">
    <source>
        <dbReference type="PIRSR" id="PIRSR001149-1"/>
    </source>
</evidence>
<dbReference type="GO" id="GO:0005509">
    <property type="term" value="F:calcium ion binding"/>
    <property type="evidence" value="ECO:0007669"/>
    <property type="project" value="InterPro"/>
</dbReference>
<dbReference type="InterPro" id="IPR013806">
    <property type="entry name" value="Kringle-like"/>
</dbReference>
<dbReference type="FunFam" id="2.40.10.10:FF:000004">
    <property type="entry name" value="Tryptase gamma 1"/>
    <property type="match status" value="1"/>
</dbReference>
<evidence type="ECO:0000256" key="8">
    <source>
        <dbReference type="ARBA" id="ARBA00022685"/>
    </source>
</evidence>
<dbReference type="InterPro" id="IPR001314">
    <property type="entry name" value="Peptidase_S1A"/>
</dbReference>
<feature type="disulfide bond" description="Interchain (between light and heavy chains)" evidence="21">
    <location>
        <begin position="326"/>
        <end position="472"/>
    </location>
</feature>
<keyword evidence="6 22" id="KW-0420">Kringle</keyword>
<dbReference type="PROSITE" id="PS00011">
    <property type="entry name" value="GLA_1"/>
    <property type="match status" value="1"/>
</dbReference>
<dbReference type="PROSITE" id="PS50070">
    <property type="entry name" value="KRINGLE_2"/>
    <property type="match status" value="2"/>
</dbReference>
<evidence type="ECO:0000256" key="18">
    <source>
        <dbReference type="ARBA" id="ARBA00049579"/>
    </source>
</evidence>
<dbReference type="PRINTS" id="PR00018">
    <property type="entry name" value="KRINGLE"/>
</dbReference>
<name>A0A6P8PLG3_GEOSA</name>
<comment type="function">
    <text evidence="18">Thrombin, which cleaves bonds after Arg and Lys, converts fibrinogen to fibrin and activates factors V, VII, VIII, XIII, and, in complex with thrombomodulin, protein C. Functions in blood homeostasis, inflammation and wound healing. Activates coagulation factor XI (F11); activation is promoted by the contact with negatively charged surfaces. Triggers the production of pro-inflammatory cytokines, such as MCP-1/CCL2 and IL8/CXCL8, in endothelial cells.</text>
</comment>
<keyword evidence="19" id="KW-0356">Hemostasis</keyword>
<dbReference type="SMART" id="SM00130">
    <property type="entry name" value="KR"/>
    <property type="match status" value="2"/>
</dbReference>
<keyword evidence="10" id="KW-0677">Repeat</keyword>
<dbReference type="InterPro" id="IPR018992">
    <property type="entry name" value="Thrombin_light_chain"/>
</dbReference>
<evidence type="ECO:0000259" key="24">
    <source>
        <dbReference type="PROSITE" id="PS50070"/>
    </source>
</evidence>
<dbReference type="InterPro" id="IPR035972">
    <property type="entry name" value="GLA-like_dom_SF"/>
</dbReference>
<feature type="disulfide bond" evidence="21">
    <location>
        <begin position="60"/>
        <end position="65"/>
    </location>
</feature>
<dbReference type="FunCoup" id="A0A6P8PLG3">
    <property type="interactions" value="638"/>
</dbReference>
<keyword evidence="27" id="KW-1185">Reference proteome</keyword>
<dbReference type="GO" id="GO:0004252">
    <property type="term" value="F:serine-type endopeptidase activity"/>
    <property type="evidence" value="ECO:0007669"/>
    <property type="project" value="UniProtKB-EC"/>
</dbReference>
<dbReference type="Proteomes" id="UP000515159">
    <property type="component" value="Chromosome 19"/>
</dbReference>
<feature type="domain" description="Gla" evidence="26">
    <location>
        <begin position="43"/>
        <end position="89"/>
    </location>
</feature>
<feature type="disulfide bond" evidence="21">
    <location>
        <begin position="129"/>
        <end position="169"/>
    </location>
</feature>
<dbReference type="PROSITE" id="PS50240">
    <property type="entry name" value="TRYPSIN_DOM"/>
    <property type="match status" value="1"/>
</dbReference>
<dbReference type="PROSITE" id="PS00021">
    <property type="entry name" value="KRINGLE_1"/>
    <property type="match status" value="2"/>
</dbReference>
<feature type="disulfide bond" evidence="21">
    <location>
        <begin position="259"/>
        <end position="283"/>
    </location>
</feature>
<evidence type="ECO:0000256" key="12">
    <source>
        <dbReference type="ARBA" id="ARBA00022825"/>
    </source>
</evidence>
<dbReference type="RefSeq" id="XP_033784784.1">
    <property type="nucleotide sequence ID" value="XM_033928893.1"/>
</dbReference>
<evidence type="ECO:0000256" key="10">
    <source>
        <dbReference type="ARBA" id="ARBA00022737"/>
    </source>
</evidence>
<evidence type="ECO:0000256" key="1">
    <source>
        <dbReference type="ARBA" id="ARBA00001621"/>
    </source>
</evidence>
<feature type="active site" description="Charge relay system" evidence="20">
    <location>
        <position position="452"/>
    </location>
</feature>
<keyword evidence="5 19" id="KW-0011">Acute phase</keyword>
<dbReference type="Pfam" id="PF00051">
    <property type="entry name" value="Kringle"/>
    <property type="match status" value="2"/>
</dbReference>
<keyword evidence="19" id="KW-0094">Blood coagulation</keyword>
<keyword evidence="7 19" id="KW-0645">Protease</keyword>
<dbReference type="SUPFAM" id="SSF57630">
    <property type="entry name" value="GLA-domain"/>
    <property type="match status" value="1"/>
</dbReference>
<evidence type="ECO:0000313" key="28">
    <source>
        <dbReference type="RefSeq" id="XP_033784784.1"/>
    </source>
</evidence>
<evidence type="ECO:0000256" key="7">
    <source>
        <dbReference type="ARBA" id="ARBA00022670"/>
    </source>
</evidence>
<feature type="disulfide bond" evidence="21">
    <location>
        <begin position="231"/>
        <end position="271"/>
    </location>
</feature>
<feature type="disulfide bond" evidence="21">
    <location>
        <begin position="525"/>
        <end position="539"/>
    </location>
</feature>
<evidence type="ECO:0000256" key="15">
    <source>
        <dbReference type="ARBA" id="ARBA00023157"/>
    </source>
</evidence>
<dbReference type="GeneID" id="117352401"/>
<feature type="domain" description="Kringle" evidence="24">
    <location>
        <begin position="107"/>
        <end position="186"/>
    </location>
</feature>
<evidence type="ECO:0000256" key="11">
    <source>
        <dbReference type="ARBA" id="ARBA00022801"/>
    </source>
</evidence>
<evidence type="ECO:0000256" key="2">
    <source>
        <dbReference type="ARBA" id="ARBA00012174"/>
    </source>
</evidence>
<dbReference type="PRINTS" id="PR01505">
    <property type="entry name" value="PROTHROMBIN"/>
</dbReference>
<dbReference type="InterPro" id="IPR018114">
    <property type="entry name" value="TRYPSIN_HIS"/>
</dbReference>
<gene>
    <name evidence="28" type="primary">F2</name>
</gene>
<dbReference type="GO" id="GO:0030194">
    <property type="term" value="P:positive regulation of blood coagulation"/>
    <property type="evidence" value="ECO:0007669"/>
    <property type="project" value="TreeGrafter"/>
</dbReference>
<accession>A0A6P8PLG3</accession>
<dbReference type="Gene3D" id="2.40.10.10">
    <property type="entry name" value="Trypsin-like serine proteases"/>
    <property type="match status" value="3"/>
</dbReference>
<dbReference type="PROSITE" id="PS50998">
    <property type="entry name" value="GLA_2"/>
    <property type="match status" value="1"/>
</dbReference>
<evidence type="ECO:0000313" key="27">
    <source>
        <dbReference type="Proteomes" id="UP000515159"/>
    </source>
</evidence>
<comment type="catalytic activity">
    <reaction evidence="1 19">
        <text>Selective cleavage of Arg-|-Gly bonds in fibrinogen to form fibrin and release fibrinopeptides A and B.</text>
        <dbReference type="EC" id="3.4.21.5"/>
    </reaction>
</comment>
<dbReference type="Pfam" id="PF00089">
    <property type="entry name" value="Trypsin"/>
    <property type="match status" value="1"/>
</dbReference>
<evidence type="ECO:0000256" key="14">
    <source>
        <dbReference type="ARBA" id="ARBA00023145"/>
    </source>
</evidence>
<dbReference type="KEGG" id="gsh:117352401"/>
<dbReference type="AlphaFoldDB" id="A0A6P8PLG3"/>
<dbReference type="InParanoid" id="A0A6P8PLG3"/>
<evidence type="ECO:0000256" key="4">
    <source>
        <dbReference type="ARBA" id="ARBA00022479"/>
    </source>
</evidence>
<dbReference type="CDD" id="cd00190">
    <property type="entry name" value="Tryp_SPc"/>
    <property type="match status" value="1"/>
</dbReference>
<feature type="domain" description="Kringle" evidence="24">
    <location>
        <begin position="209"/>
        <end position="288"/>
    </location>
</feature>
<dbReference type="PANTHER" id="PTHR24254">
    <property type="entry name" value="PROTHROMBIN"/>
    <property type="match status" value="1"/>
</dbReference>
<feature type="disulfide bond" evidence="21">
    <location>
        <begin position="553"/>
        <end position="583"/>
    </location>
</feature>
<keyword evidence="11 19" id="KW-0378">Hydrolase</keyword>
<evidence type="ECO:0000256" key="5">
    <source>
        <dbReference type="ARBA" id="ARBA00022486"/>
    </source>
</evidence>
<keyword evidence="4" id="KW-0301">Gamma-carboxyglutamic acid</keyword>
<keyword evidence="14" id="KW-0865">Zymogen</keyword>
<comment type="similarity">
    <text evidence="19">Belongs to the peptidase S1 family.</text>
</comment>
<dbReference type="InterPro" id="IPR009003">
    <property type="entry name" value="Peptidase_S1_PA"/>
</dbReference>
<keyword evidence="16" id="KW-0325">Glycoprotein</keyword>
<dbReference type="FunFam" id="2.40.10.10:FF:000085">
    <property type="entry name" value="Prothrombin"/>
    <property type="match status" value="1"/>
</dbReference>
<dbReference type="InterPro" id="IPR003966">
    <property type="entry name" value="Prothrombin/thrombin"/>
</dbReference>
<organism evidence="27 28">
    <name type="scientific">Geotrypetes seraphini</name>
    <name type="common">Gaboon caecilian</name>
    <name type="synonym">Caecilia seraphini</name>
    <dbReference type="NCBI Taxonomy" id="260995"/>
    <lineage>
        <taxon>Eukaryota</taxon>
        <taxon>Metazoa</taxon>
        <taxon>Chordata</taxon>
        <taxon>Craniata</taxon>
        <taxon>Vertebrata</taxon>
        <taxon>Euteleostomi</taxon>
        <taxon>Amphibia</taxon>
        <taxon>Gymnophiona</taxon>
        <taxon>Geotrypetes</taxon>
    </lineage>
</organism>
<dbReference type="PIRSF" id="PIRSF001149">
    <property type="entry name" value="Thrombin"/>
    <property type="match status" value="1"/>
</dbReference>
<evidence type="ECO:0000256" key="19">
    <source>
        <dbReference type="PIRNR" id="PIRNR001149"/>
    </source>
</evidence>
<proteinExistence type="inferred from homology"/>
<keyword evidence="15 21" id="KW-1015">Disulfide bond</keyword>
<dbReference type="GO" id="GO:0030168">
    <property type="term" value="P:platelet activation"/>
    <property type="evidence" value="ECO:0007669"/>
    <property type="project" value="TreeGrafter"/>
</dbReference>
<comment type="caution">
    <text evidence="22">Lacks conserved residue(s) required for the propagation of feature annotation.</text>
</comment>
<dbReference type="Gene3D" id="4.10.140.10">
    <property type="entry name" value="Thrombin light chain domain"/>
    <property type="match status" value="1"/>
</dbReference>
<evidence type="ECO:0000256" key="13">
    <source>
        <dbReference type="ARBA" id="ARBA00022837"/>
    </source>
</evidence>
<sequence length="612" mass="69960">MEQVRVPVLWGLLLFTLLHLSHPADVFLEKPKALRVLQRHRRANNLWEEITKKGDLERECHEELCSYEEASEASNDRTQTNLFWARYTACKFGKMPRPLLDNCLKGECAVDSGLNYRGQISVTKSGIDCQFWVSNFPHRTTINNISHPFEDLSENYCRNPNNSTKGPWCYTRDATLKEEECAIPVCGQNWTTSPIVPKSLPPPDTEDLPCEEDRGLYYNGTLAVTISGLKCLPWHSDMAKDLSKQYKFLPNVILVDNFCRNPDGDLEGVWCFVDHSNLTFEYCNVNYCDSPLDEGNIIDVGQGRTTSEQREIFFDEKSFGSGEADCGLRPLFEKKGIQDASEDKLLASYIPGRIVKGEDAEPGSAPWQVMLFKKSPQELLCGGSLISDRWVVTASHCVLYPPWDKNYTTDDIVVRIGKHVRTKYERAVEKIVQLKRIIVHPKYNWKENLDRDIALMQLVKPVPFSDYIHPVCLPTKTIVQKLMQAGHKGRVSGWGNLQETWSSGSKNLPTVLQRINLPIVTQEICRDSTKIKVTDNMFCAGYKPDDKERGDACEGDSGGPFVMKDPHDERWYQVGIVSWGEGCDRDDKYGYYSHMFRMLKWLKKTIEHYGRN</sequence>
<dbReference type="OrthoDB" id="6380398at2759"/>
<dbReference type="GO" id="GO:0006508">
    <property type="term" value="P:proteolysis"/>
    <property type="evidence" value="ECO:0007669"/>
    <property type="project" value="UniProtKB-KW"/>
</dbReference>
<dbReference type="InterPro" id="IPR038178">
    <property type="entry name" value="Kringle_sf"/>
</dbReference>
<dbReference type="GO" id="GO:0006953">
    <property type="term" value="P:acute-phase response"/>
    <property type="evidence" value="ECO:0007669"/>
    <property type="project" value="UniProtKB-KW"/>
</dbReference>
<dbReference type="PROSITE" id="PS00134">
    <property type="entry name" value="TRYPSIN_HIS"/>
    <property type="match status" value="1"/>
</dbReference>
<dbReference type="InterPro" id="IPR033116">
    <property type="entry name" value="TRYPSIN_SER"/>
</dbReference>
<dbReference type="InterPro" id="IPR001254">
    <property type="entry name" value="Trypsin_dom"/>
</dbReference>
<dbReference type="GO" id="GO:0005615">
    <property type="term" value="C:extracellular space"/>
    <property type="evidence" value="ECO:0007669"/>
    <property type="project" value="TreeGrafter"/>
</dbReference>
<dbReference type="CTD" id="2147"/>
<evidence type="ECO:0000259" key="26">
    <source>
        <dbReference type="PROSITE" id="PS50998"/>
    </source>
</evidence>
<dbReference type="InterPro" id="IPR000001">
    <property type="entry name" value="Kringle"/>
</dbReference>
<dbReference type="PRINTS" id="PR00001">
    <property type="entry name" value="GLABLOOD"/>
</dbReference>
<dbReference type="EC" id="3.4.21.5" evidence="2 19"/>
<dbReference type="PANTHER" id="PTHR24254:SF10">
    <property type="entry name" value="PROTHROMBIN"/>
    <property type="match status" value="1"/>
</dbReference>
<dbReference type="PROSITE" id="PS00135">
    <property type="entry name" value="TRYPSIN_SER"/>
    <property type="match status" value="1"/>
</dbReference>
<feature type="signal peptide" evidence="23">
    <location>
        <begin position="1"/>
        <end position="23"/>
    </location>
</feature>
<dbReference type="Pfam" id="PF00594">
    <property type="entry name" value="Gla"/>
    <property type="match status" value="1"/>
</dbReference>
<reference evidence="28" key="1">
    <citation type="submission" date="2025-08" db="UniProtKB">
        <authorList>
            <consortium name="RefSeq"/>
        </authorList>
    </citation>
    <scope>IDENTIFICATION</scope>
</reference>
<feature type="disulfide bond" evidence="21">
    <location>
        <begin position="157"/>
        <end position="181"/>
    </location>
</feature>